<evidence type="ECO:0000313" key="3">
    <source>
        <dbReference type="Proteomes" id="UP000683557"/>
    </source>
</evidence>
<dbReference type="Proteomes" id="UP000683557">
    <property type="component" value="Chromosome"/>
</dbReference>
<dbReference type="Pfam" id="PF09537">
    <property type="entry name" value="DUF2383"/>
    <property type="match status" value="1"/>
</dbReference>
<evidence type="ECO:0000313" key="2">
    <source>
        <dbReference type="EMBL" id="QWV93679.1"/>
    </source>
</evidence>
<name>A0ABX8J5F5_9BACT</name>
<evidence type="ECO:0000259" key="1">
    <source>
        <dbReference type="Pfam" id="PF09537"/>
    </source>
</evidence>
<gene>
    <name evidence="2" type="ORF">KP004_00365</name>
</gene>
<dbReference type="InterPro" id="IPR019052">
    <property type="entry name" value="DUF2383"/>
</dbReference>
<keyword evidence="3" id="KW-1185">Reference proteome</keyword>
<accession>A0ABX8J5F5</accession>
<proteinExistence type="predicted"/>
<feature type="domain" description="DUF2383" evidence="1">
    <location>
        <begin position="6"/>
        <end position="111"/>
    </location>
</feature>
<dbReference type="RefSeq" id="WP_216800427.1">
    <property type="nucleotide sequence ID" value="NZ_CP076723.1"/>
</dbReference>
<protein>
    <submittedName>
        <fullName evidence="2">Ferritin-like domain-containing protein</fullName>
    </submittedName>
</protein>
<reference evidence="2 3" key="1">
    <citation type="submission" date="2021-06" db="EMBL/GenBank/DDBJ databases">
        <title>Gemonas diversity in paddy soil.</title>
        <authorList>
            <person name="Liu G."/>
        </authorList>
    </citation>
    <scope>NUCLEOTIDE SEQUENCE [LARGE SCALE GENOMIC DNA]</scope>
    <source>
        <strain evidence="2 3">RG10</strain>
    </source>
</reference>
<dbReference type="CDD" id="cd00657">
    <property type="entry name" value="Ferritin_like"/>
    <property type="match status" value="1"/>
</dbReference>
<sequence length="148" mass="16969">MERAEIIDKLNELIQLDVDAAEAYDHAIKHIHYRDIVKRFRGFQEDHQAHITNLTAVVQQMGGTPVKPVPDLKGYLIEGFTALMSLTGTKEALEAMKSNERLTNRKYQEAVTLGFPEEVMKVLRVNLSQEQRHLSYIGELLSIPRREL</sequence>
<dbReference type="EMBL" id="CP076723">
    <property type="protein sequence ID" value="QWV93679.1"/>
    <property type="molecule type" value="Genomic_DNA"/>
</dbReference>
<organism evidence="2 3">
    <name type="scientific">Geomonas oryzisoli</name>
    <dbReference type="NCBI Taxonomy" id="2847992"/>
    <lineage>
        <taxon>Bacteria</taxon>
        <taxon>Pseudomonadati</taxon>
        <taxon>Thermodesulfobacteriota</taxon>
        <taxon>Desulfuromonadia</taxon>
        <taxon>Geobacterales</taxon>
        <taxon>Geobacteraceae</taxon>
        <taxon>Geomonas</taxon>
    </lineage>
</organism>